<dbReference type="Gene3D" id="3.20.20.80">
    <property type="entry name" value="Glycosidases"/>
    <property type="match status" value="1"/>
</dbReference>
<accession>A0ABN6LAT8</accession>
<proteinExistence type="predicted"/>
<evidence type="ECO:0000256" key="2">
    <source>
        <dbReference type="ARBA" id="ARBA00022692"/>
    </source>
</evidence>
<keyword evidence="4" id="KW-0735">Signal-anchor</keyword>
<keyword evidence="6" id="KW-0333">Golgi apparatus</keyword>
<dbReference type="PANTHER" id="PTHR13572">
    <property type="entry name" value="ENDO-ALPHA-1,2-MANNOSIDASE"/>
    <property type="match status" value="1"/>
</dbReference>
<evidence type="ECO:0000256" key="1">
    <source>
        <dbReference type="ARBA" id="ARBA00004323"/>
    </source>
</evidence>
<keyword evidence="3" id="KW-0378">Hydrolase</keyword>
<dbReference type="Pfam" id="PF16317">
    <property type="entry name" value="Glyco_hydro_99"/>
    <property type="match status" value="1"/>
</dbReference>
<evidence type="ECO:0000256" key="3">
    <source>
        <dbReference type="ARBA" id="ARBA00022801"/>
    </source>
</evidence>
<keyword evidence="7" id="KW-0472">Membrane</keyword>
<evidence type="ECO:0000313" key="9">
    <source>
        <dbReference type="Proteomes" id="UP001354989"/>
    </source>
</evidence>
<evidence type="ECO:0000313" key="8">
    <source>
        <dbReference type="EMBL" id="BDC98752.1"/>
    </source>
</evidence>
<dbReference type="InterPro" id="IPR026071">
    <property type="entry name" value="Glyco_Hydrolase_99"/>
</dbReference>
<evidence type="ECO:0000256" key="6">
    <source>
        <dbReference type="ARBA" id="ARBA00023034"/>
    </source>
</evidence>
<keyword evidence="2" id="KW-0812">Transmembrane</keyword>
<dbReference type="PANTHER" id="PTHR13572:SF4">
    <property type="entry name" value="RE57134P"/>
    <property type="match status" value="1"/>
</dbReference>
<dbReference type="CDD" id="cd11576">
    <property type="entry name" value="GH99_GH71_like_2"/>
    <property type="match status" value="1"/>
</dbReference>
<gene>
    <name evidence="8" type="ORF">PEPS_10330</name>
</gene>
<reference evidence="8 9" key="1">
    <citation type="submission" date="2021-12" db="EMBL/GenBank/DDBJ databases">
        <title>Genome sequencing of bacteria with rrn-lacking chromosome and rrn-plasmid.</title>
        <authorList>
            <person name="Anda M."/>
            <person name="Iwasaki W."/>
        </authorList>
    </citation>
    <scope>NUCLEOTIDE SEQUENCE [LARGE SCALE GENOMIC DNA]</scope>
    <source>
        <strain evidence="8 9">NBRC 101262</strain>
    </source>
</reference>
<protein>
    <recommendedName>
        <fullName evidence="10">Xylosidase</fullName>
    </recommendedName>
</protein>
<dbReference type="RefSeq" id="WP_338397850.1">
    <property type="nucleotide sequence ID" value="NZ_AP025292.1"/>
</dbReference>
<evidence type="ECO:0000256" key="4">
    <source>
        <dbReference type="ARBA" id="ARBA00022968"/>
    </source>
</evidence>
<dbReference type="EMBL" id="AP025292">
    <property type="protein sequence ID" value="BDC98752.1"/>
    <property type="molecule type" value="Genomic_DNA"/>
</dbReference>
<comment type="subcellular location">
    <subcellularLocation>
        <location evidence="1">Golgi apparatus membrane</location>
        <topology evidence="1">Single-pass type II membrane protein</topology>
    </subcellularLocation>
</comment>
<keyword evidence="9" id="KW-1185">Reference proteome</keyword>
<organism evidence="8 9">
    <name type="scientific">Persicobacter psychrovividus</name>
    <dbReference type="NCBI Taxonomy" id="387638"/>
    <lineage>
        <taxon>Bacteria</taxon>
        <taxon>Pseudomonadati</taxon>
        <taxon>Bacteroidota</taxon>
        <taxon>Cytophagia</taxon>
        <taxon>Cytophagales</taxon>
        <taxon>Persicobacteraceae</taxon>
        <taxon>Persicobacter</taxon>
    </lineage>
</organism>
<dbReference type="Proteomes" id="UP001354989">
    <property type="component" value="Chromosome"/>
</dbReference>
<name>A0ABN6LAT8_9BACT</name>
<evidence type="ECO:0000256" key="5">
    <source>
        <dbReference type="ARBA" id="ARBA00022989"/>
    </source>
</evidence>
<sequence length="418" mass="48803">MCWISVNPLLADHGAKHQSKSRFMQYDQLLMAGYQGWFRTPGDPSGENWWIHYGKNGFFDTEHCTIDLWPDVSEYKKTYDTPFYFKNGEQVKVFSSVDKSTLNLHFQWMKDYQIDGAFMQRFYVNRYIPGTKNTMTKVLENGMQAAQKHERAWAVMYDLSGMNASNTDCQDIIDDWKYLIDSIRITRQGKKQTYLYDQGKPVVAIWGLGFKERPYDTFKIQIETLLDFLQHDPEYGGCAVMVGVPTYWRTLKNDCITDPKFLEVMKRVDIIMPWMVGRFDNHPYALERYKKIVAEDQAWCDTHQIKYVPVTYPGFSNHNLSLFERGEEDSFPVNMIKREEGLFFQQLLQANIDAKASNIYVAMFDEIDEGTAIFKCINRKPAGPLDFSTYEGMPSDTYLKIAGDYAQKLKRVKKRPSK</sequence>
<keyword evidence="5" id="KW-1133">Transmembrane helix</keyword>
<evidence type="ECO:0000256" key="7">
    <source>
        <dbReference type="ARBA" id="ARBA00023136"/>
    </source>
</evidence>
<evidence type="ECO:0008006" key="10">
    <source>
        <dbReference type="Google" id="ProtNLM"/>
    </source>
</evidence>